<keyword evidence="5" id="KW-1185">Reference proteome</keyword>
<dbReference type="Pfam" id="PF00583">
    <property type="entry name" value="Acetyltransf_1"/>
    <property type="match status" value="1"/>
</dbReference>
<dbReference type="PROSITE" id="PS51186">
    <property type="entry name" value="GNAT"/>
    <property type="match status" value="1"/>
</dbReference>
<dbReference type="PANTHER" id="PTHR43877">
    <property type="entry name" value="AMINOALKYLPHOSPHONATE N-ACETYLTRANSFERASE-RELATED-RELATED"/>
    <property type="match status" value="1"/>
</dbReference>
<dbReference type="InterPro" id="IPR016181">
    <property type="entry name" value="Acyl_CoA_acyltransferase"/>
</dbReference>
<keyword evidence="2" id="KW-0012">Acyltransferase</keyword>
<evidence type="ECO:0000256" key="1">
    <source>
        <dbReference type="ARBA" id="ARBA00022679"/>
    </source>
</evidence>
<protein>
    <recommendedName>
        <fullName evidence="3">N-acetyltransferase domain-containing protein</fullName>
    </recommendedName>
</protein>
<evidence type="ECO:0000259" key="3">
    <source>
        <dbReference type="PROSITE" id="PS51186"/>
    </source>
</evidence>
<dbReference type="InterPro" id="IPR050832">
    <property type="entry name" value="Bact_Acetyltransf"/>
</dbReference>
<reference evidence="5" key="1">
    <citation type="submission" date="2017-05" db="EMBL/GenBank/DDBJ databases">
        <authorList>
            <person name="Sung H."/>
        </authorList>
    </citation>
    <scope>NUCLEOTIDE SEQUENCE [LARGE SCALE GENOMIC DNA]</scope>
    <source>
        <strain evidence="5">AR23208</strain>
    </source>
</reference>
<evidence type="ECO:0000313" key="5">
    <source>
        <dbReference type="Proteomes" id="UP000195437"/>
    </source>
</evidence>
<dbReference type="OrthoDB" id="9798006at2"/>
<evidence type="ECO:0000313" key="4">
    <source>
        <dbReference type="EMBL" id="ARU63906.1"/>
    </source>
</evidence>
<dbReference type="EMBL" id="CP021434">
    <property type="protein sequence ID" value="ARU63906.1"/>
    <property type="molecule type" value="Genomic_DNA"/>
</dbReference>
<sequence length="158" mass="17513">MLIIRPSTAEDAVQLVALDNIAWSTDSAVSDNSWNSTEEYLDRCPPGSQIVAESEGVVCGYVQSRNPTGLPSNDHVAELSIAVHPDYQGKGVGRQLMQAIEDKALREGKRKVALRVLATNSGAIEFYKRCGYIEQGRLVQEFFLNGQYVDDLMMYKLI</sequence>
<dbReference type="InterPro" id="IPR000182">
    <property type="entry name" value="GNAT_dom"/>
</dbReference>
<dbReference type="KEGG" id="tum:CBW65_13505"/>
<dbReference type="CDD" id="cd04301">
    <property type="entry name" value="NAT_SF"/>
    <property type="match status" value="1"/>
</dbReference>
<dbReference type="RefSeq" id="WP_087459238.1">
    <property type="nucleotide sequence ID" value="NZ_CP021434.1"/>
</dbReference>
<dbReference type="AlphaFoldDB" id="A0A1Y0IVV4"/>
<gene>
    <name evidence="4" type="ORF">CBW65_13505</name>
</gene>
<name>A0A1Y0IVV4_9BACL</name>
<feature type="domain" description="N-acetyltransferase" evidence="3">
    <location>
        <begin position="2"/>
        <end position="158"/>
    </location>
</feature>
<accession>A0A1Y0IVV4</accession>
<evidence type="ECO:0000256" key="2">
    <source>
        <dbReference type="ARBA" id="ARBA00023315"/>
    </source>
</evidence>
<keyword evidence="1" id="KW-0808">Transferase</keyword>
<organism evidence="4 5">
    <name type="scientific">Tumebacillus avium</name>
    <dbReference type="NCBI Taxonomy" id="1903704"/>
    <lineage>
        <taxon>Bacteria</taxon>
        <taxon>Bacillati</taxon>
        <taxon>Bacillota</taxon>
        <taxon>Bacilli</taxon>
        <taxon>Bacillales</taxon>
        <taxon>Alicyclobacillaceae</taxon>
        <taxon>Tumebacillus</taxon>
    </lineage>
</organism>
<dbReference type="SUPFAM" id="SSF55729">
    <property type="entry name" value="Acyl-CoA N-acyltransferases (Nat)"/>
    <property type="match status" value="1"/>
</dbReference>
<dbReference type="GO" id="GO:0016747">
    <property type="term" value="F:acyltransferase activity, transferring groups other than amino-acyl groups"/>
    <property type="evidence" value="ECO:0007669"/>
    <property type="project" value="InterPro"/>
</dbReference>
<dbReference type="Gene3D" id="3.40.630.30">
    <property type="match status" value="1"/>
</dbReference>
<dbReference type="Proteomes" id="UP000195437">
    <property type="component" value="Chromosome"/>
</dbReference>
<proteinExistence type="predicted"/>